<feature type="transmembrane region" description="Helical" evidence="4">
    <location>
        <begin position="130"/>
        <end position="148"/>
    </location>
</feature>
<feature type="transmembrane region" description="Helical" evidence="4">
    <location>
        <begin position="31"/>
        <end position="50"/>
    </location>
</feature>
<feature type="transmembrane region" description="Helical" evidence="4">
    <location>
        <begin position="191"/>
        <end position="211"/>
    </location>
</feature>
<dbReference type="PROSITE" id="PS01124">
    <property type="entry name" value="HTH_ARAC_FAMILY_2"/>
    <property type="match status" value="1"/>
</dbReference>
<dbReference type="PANTHER" id="PTHR43280:SF29">
    <property type="entry name" value="ARAC-FAMILY TRANSCRIPTIONAL REGULATOR"/>
    <property type="match status" value="1"/>
</dbReference>
<dbReference type="Gene3D" id="1.10.10.60">
    <property type="entry name" value="Homeodomain-like"/>
    <property type="match status" value="2"/>
</dbReference>
<keyword evidence="1" id="KW-0805">Transcription regulation</keyword>
<feature type="transmembrane region" description="Helical" evidence="4">
    <location>
        <begin position="160"/>
        <end position="185"/>
    </location>
</feature>
<dbReference type="GO" id="GO:0003700">
    <property type="term" value="F:DNA-binding transcription factor activity"/>
    <property type="evidence" value="ECO:0007669"/>
    <property type="project" value="InterPro"/>
</dbReference>
<evidence type="ECO:0000256" key="1">
    <source>
        <dbReference type="ARBA" id="ARBA00023015"/>
    </source>
</evidence>
<dbReference type="InterPro" id="IPR009057">
    <property type="entry name" value="Homeodomain-like_sf"/>
</dbReference>
<keyword evidence="7" id="KW-1185">Reference proteome</keyword>
<dbReference type="AlphaFoldDB" id="A0A848GR11"/>
<dbReference type="PANTHER" id="PTHR43280">
    <property type="entry name" value="ARAC-FAMILY TRANSCRIPTIONAL REGULATOR"/>
    <property type="match status" value="1"/>
</dbReference>
<evidence type="ECO:0000256" key="2">
    <source>
        <dbReference type="ARBA" id="ARBA00023125"/>
    </source>
</evidence>
<keyword evidence="4" id="KW-0812">Transmembrane</keyword>
<accession>A0A848GR11</accession>
<feature type="transmembrane region" description="Helical" evidence="4">
    <location>
        <begin position="98"/>
        <end position="118"/>
    </location>
</feature>
<organism evidence="6 7">
    <name type="scientific">Chitinophaga fulva</name>
    <dbReference type="NCBI Taxonomy" id="2728842"/>
    <lineage>
        <taxon>Bacteria</taxon>
        <taxon>Pseudomonadati</taxon>
        <taxon>Bacteroidota</taxon>
        <taxon>Chitinophagia</taxon>
        <taxon>Chitinophagales</taxon>
        <taxon>Chitinophagaceae</taxon>
        <taxon>Chitinophaga</taxon>
    </lineage>
</organism>
<proteinExistence type="predicted"/>
<reference evidence="6 7" key="1">
    <citation type="submission" date="2020-04" db="EMBL/GenBank/DDBJ databases">
        <title>Chitinophaga sp. G-6-1-13 sp. nov., isolated from soil.</title>
        <authorList>
            <person name="Dahal R.H."/>
            <person name="Chaudhary D.K."/>
        </authorList>
    </citation>
    <scope>NUCLEOTIDE SEQUENCE [LARGE SCALE GENOMIC DNA]</scope>
    <source>
        <strain evidence="6 7">G-6-1-13</strain>
    </source>
</reference>
<feature type="domain" description="HTH araC/xylS-type" evidence="5">
    <location>
        <begin position="253"/>
        <end position="363"/>
    </location>
</feature>
<evidence type="ECO:0000313" key="7">
    <source>
        <dbReference type="Proteomes" id="UP000583266"/>
    </source>
</evidence>
<dbReference type="EMBL" id="JABBGC010000002">
    <property type="protein sequence ID" value="NML39799.1"/>
    <property type="molecule type" value="Genomic_DNA"/>
</dbReference>
<keyword evidence="2" id="KW-0238">DNA-binding</keyword>
<dbReference type="GO" id="GO:0043565">
    <property type="term" value="F:sequence-specific DNA binding"/>
    <property type="evidence" value="ECO:0007669"/>
    <property type="project" value="InterPro"/>
</dbReference>
<keyword evidence="3" id="KW-0804">Transcription</keyword>
<dbReference type="RefSeq" id="WP_169226856.1">
    <property type="nucleotide sequence ID" value="NZ_JABBGC010000002.1"/>
</dbReference>
<keyword evidence="4" id="KW-1133">Transmembrane helix</keyword>
<dbReference type="SMART" id="SM00342">
    <property type="entry name" value="HTH_ARAC"/>
    <property type="match status" value="1"/>
</dbReference>
<gene>
    <name evidence="6" type="ORF">HHL17_21550</name>
</gene>
<evidence type="ECO:0000256" key="4">
    <source>
        <dbReference type="SAM" id="Phobius"/>
    </source>
</evidence>
<dbReference type="InterPro" id="IPR018060">
    <property type="entry name" value="HTH_AraC"/>
</dbReference>
<sequence>MIYIITIGAFQALMAILLLWKRKLNDKADSLLLVLLTCIATHLLIKFYIFTIVSDMHVRTQMNTFIGFCYGPLAYMYVKKRKDEQYIPALHWQHFIPFLVAAVAYLAVACLLYVYTPAGHKALDLYNQSSTWLFIASGIIYAALVLNMRRSLPAGADRGLVTHMAISLMAIGIVSTLFYLFDFIWGSPPDAMIWCRNIVYTLLSFICIDILRYRYTGIAAVPAHAPESEAPLVAPAAPATSVRKTQLSAEEQQQVWQKLEDHIRKTALYTDADLNLDKLAEAVQVNKYYVSETLNAYAHKSFYQYINEYRILRAAAMMKSIQEKGLPVNILMVAYDCGFKAKSSFNTYFKKIIGETPSVWLLKQKHEQPTFS</sequence>
<name>A0A848GR11_9BACT</name>
<evidence type="ECO:0000259" key="5">
    <source>
        <dbReference type="PROSITE" id="PS01124"/>
    </source>
</evidence>
<keyword evidence="4" id="KW-0472">Membrane</keyword>
<dbReference type="Proteomes" id="UP000583266">
    <property type="component" value="Unassembled WGS sequence"/>
</dbReference>
<dbReference type="Pfam" id="PF12833">
    <property type="entry name" value="HTH_18"/>
    <property type="match status" value="1"/>
</dbReference>
<dbReference type="SUPFAM" id="SSF46689">
    <property type="entry name" value="Homeodomain-like"/>
    <property type="match status" value="1"/>
</dbReference>
<evidence type="ECO:0000256" key="3">
    <source>
        <dbReference type="ARBA" id="ARBA00023163"/>
    </source>
</evidence>
<protein>
    <submittedName>
        <fullName evidence="6">AraC family transcriptional regulator</fullName>
    </submittedName>
</protein>
<comment type="caution">
    <text evidence="6">The sequence shown here is derived from an EMBL/GenBank/DDBJ whole genome shotgun (WGS) entry which is preliminary data.</text>
</comment>
<evidence type="ECO:0000313" key="6">
    <source>
        <dbReference type="EMBL" id="NML39799.1"/>
    </source>
</evidence>